<evidence type="ECO:0000256" key="1">
    <source>
        <dbReference type="SAM" id="SignalP"/>
    </source>
</evidence>
<evidence type="ECO:0000313" key="3">
    <source>
        <dbReference type="Proteomes" id="UP000187506"/>
    </source>
</evidence>
<dbReference type="InterPro" id="IPR046144">
    <property type="entry name" value="DUF6146"/>
</dbReference>
<reference evidence="2 3" key="1">
    <citation type="submission" date="2017-01" db="EMBL/GenBank/DDBJ databases">
        <title>Complete genome of Lacinutrix venerupis DOK2-8 isolated from seawater in Dokdo.</title>
        <authorList>
            <person name="Chi W.-J."/>
            <person name="Kim J.H."/>
        </authorList>
    </citation>
    <scope>NUCLEOTIDE SEQUENCE [LARGE SCALE GENOMIC DNA]</scope>
    <source>
        <strain evidence="2 3">DOK2-8</strain>
    </source>
</reference>
<name>A0AAC9PW30_9FLAO</name>
<dbReference type="Pfam" id="PF19643">
    <property type="entry name" value="DUF6146"/>
    <property type="match status" value="1"/>
</dbReference>
<evidence type="ECO:0000313" key="2">
    <source>
        <dbReference type="EMBL" id="APY00367.1"/>
    </source>
</evidence>
<feature type="signal peptide" evidence="1">
    <location>
        <begin position="1"/>
        <end position="23"/>
    </location>
</feature>
<dbReference type="Proteomes" id="UP000187506">
    <property type="component" value="Chromosome"/>
</dbReference>
<dbReference type="PROSITE" id="PS51257">
    <property type="entry name" value="PROKAR_LIPOPROTEIN"/>
    <property type="match status" value="1"/>
</dbReference>
<keyword evidence="3" id="KW-1185">Reference proteome</keyword>
<evidence type="ECO:0008006" key="4">
    <source>
        <dbReference type="Google" id="ProtNLM"/>
    </source>
</evidence>
<dbReference type="RefSeq" id="WP_076733273.1">
    <property type="nucleotide sequence ID" value="NZ_CP019352.1"/>
</dbReference>
<dbReference type="EMBL" id="CP019352">
    <property type="protein sequence ID" value="APY00367.1"/>
    <property type="molecule type" value="Genomic_DNA"/>
</dbReference>
<accession>A0AAC9PW30</accession>
<dbReference type="KEGG" id="lvn:BWR22_08570"/>
<proteinExistence type="predicted"/>
<keyword evidence="1" id="KW-0732">Signal</keyword>
<protein>
    <recommendedName>
        <fullName evidence="4">Lipoprotein</fullName>
    </recommendedName>
</protein>
<feature type="chain" id="PRO_5042126941" description="Lipoprotein" evidence="1">
    <location>
        <begin position="24"/>
        <end position="145"/>
    </location>
</feature>
<organism evidence="2 3">
    <name type="scientific">Lacinutrix venerupis</name>
    <dbReference type="NCBI Taxonomy" id="1486034"/>
    <lineage>
        <taxon>Bacteria</taxon>
        <taxon>Pseudomonadati</taxon>
        <taxon>Bacteroidota</taxon>
        <taxon>Flavobacteriia</taxon>
        <taxon>Flavobacteriales</taxon>
        <taxon>Flavobacteriaceae</taxon>
        <taxon>Lacinutrix</taxon>
    </lineage>
</organism>
<gene>
    <name evidence="2" type="ORF">BWR22_08570</name>
</gene>
<sequence length="145" mass="17213">MKNALFIFIVIIMLFACNTTKKASSSNEALQQTQVGDTIKISGDNQEYDVIIIEPGFGTYLASRAQPKGYYTQNYMESRNIRYVQEWNRRVLEPRRYNPNLYEMEINYRQGVDYGYDVNYKIYNYFIYFQNTYNQNLLGTRVPQN</sequence>
<dbReference type="AlphaFoldDB" id="A0AAC9PW30"/>